<sequence length="106" mass="11961">MASDLSSFPMPYAVFNLRARSLVRGTVTVLGSLLAAFVLSGFPHAHPAWPIVFPAFTALWGTYETLRCLRLRWSFYHGGVLLLLYMDVMALAMIFFLLLFPYAGWI</sequence>
<name>A0A841JU75_9BACT</name>
<reference evidence="2 3" key="1">
    <citation type="submission" date="2020-08" db="EMBL/GenBank/DDBJ databases">
        <title>Genomic Encyclopedia of Type Strains, Phase IV (KMG-IV): sequencing the most valuable type-strain genomes for metagenomic binning, comparative biology and taxonomic classification.</title>
        <authorList>
            <person name="Goeker M."/>
        </authorList>
    </citation>
    <scope>NUCLEOTIDE SEQUENCE [LARGE SCALE GENOMIC DNA]</scope>
    <source>
        <strain evidence="2 3">DSM 103733</strain>
    </source>
</reference>
<organism evidence="2 3">
    <name type="scientific">Silvibacterium bohemicum</name>
    <dbReference type="NCBI Taxonomy" id="1577686"/>
    <lineage>
        <taxon>Bacteria</taxon>
        <taxon>Pseudomonadati</taxon>
        <taxon>Acidobacteriota</taxon>
        <taxon>Terriglobia</taxon>
        <taxon>Terriglobales</taxon>
        <taxon>Acidobacteriaceae</taxon>
        <taxon>Silvibacterium</taxon>
    </lineage>
</organism>
<keyword evidence="3" id="KW-1185">Reference proteome</keyword>
<accession>A0A841JU75</accession>
<dbReference type="Proteomes" id="UP000538666">
    <property type="component" value="Unassembled WGS sequence"/>
</dbReference>
<keyword evidence="1" id="KW-0472">Membrane</keyword>
<evidence type="ECO:0000313" key="2">
    <source>
        <dbReference type="EMBL" id="MBB6144942.1"/>
    </source>
</evidence>
<comment type="caution">
    <text evidence="2">The sequence shown here is derived from an EMBL/GenBank/DDBJ whole genome shotgun (WGS) entry which is preliminary data.</text>
</comment>
<feature type="transmembrane region" description="Helical" evidence="1">
    <location>
        <begin position="48"/>
        <end position="66"/>
    </location>
</feature>
<dbReference type="EMBL" id="JACHEK010000005">
    <property type="protein sequence ID" value="MBB6144942.1"/>
    <property type="molecule type" value="Genomic_DNA"/>
</dbReference>
<protein>
    <submittedName>
        <fullName evidence="2">Uncharacterized protein</fullName>
    </submittedName>
</protein>
<evidence type="ECO:0000256" key="1">
    <source>
        <dbReference type="SAM" id="Phobius"/>
    </source>
</evidence>
<feature type="transmembrane region" description="Helical" evidence="1">
    <location>
        <begin position="21"/>
        <end position="42"/>
    </location>
</feature>
<dbReference type="AlphaFoldDB" id="A0A841JU75"/>
<gene>
    <name evidence="2" type="ORF">HNQ77_002898</name>
</gene>
<feature type="transmembrane region" description="Helical" evidence="1">
    <location>
        <begin position="78"/>
        <end position="103"/>
    </location>
</feature>
<proteinExistence type="predicted"/>
<evidence type="ECO:0000313" key="3">
    <source>
        <dbReference type="Proteomes" id="UP000538666"/>
    </source>
</evidence>
<keyword evidence="1" id="KW-1133">Transmembrane helix</keyword>
<keyword evidence="1" id="KW-0812">Transmembrane</keyword>